<sequence length="89" mass="9765">MMAATCTVPGIVHRTAEGDTENYLIIGPGPPDTARCRHLFQQKPADRRPLRPLPAPIANAYITHKLRANSTGKLKTKKKTIAIHRTAAK</sequence>
<protein>
    <submittedName>
        <fullName evidence="1">Uncharacterized protein</fullName>
    </submittedName>
</protein>
<evidence type="ECO:0000313" key="2">
    <source>
        <dbReference type="Proteomes" id="UP001451303"/>
    </source>
</evidence>
<dbReference type="Proteomes" id="UP001451303">
    <property type="component" value="Unassembled WGS sequence"/>
</dbReference>
<organism evidence="1 2">
    <name type="scientific">Neurospora intermedia</name>
    <dbReference type="NCBI Taxonomy" id="5142"/>
    <lineage>
        <taxon>Eukaryota</taxon>
        <taxon>Fungi</taxon>
        <taxon>Dikarya</taxon>
        <taxon>Ascomycota</taxon>
        <taxon>Pezizomycotina</taxon>
        <taxon>Sordariomycetes</taxon>
        <taxon>Sordariomycetidae</taxon>
        <taxon>Sordariales</taxon>
        <taxon>Sordariaceae</taxon>
        <taxon>Neurospora</taxon>
    </lineage>
</organism>
<evidence type="ECO:0000313" key="1">
    <source>
        <dbReference type="EMBL" id="KAL0473675.1"/>
    </source>
</evidence>
<keyword evidence="2" id="KW-1185">Reference proteome</keyword>
<comment type="caution">
    <text evidence="1">The sequence shown here is derived from an EMBL/GenBank/DDBJ whole genome shotgun (WGS) entry which is preliminary data.</text>
</comment>
<accession>A0ABR3DLY2</accession>
<proteinExistence type="predicted"/>
<gene>
    <name evidence="1" type="ORF">QR685DRAFT_569709</name>
</gene>
<reference evidence="1 2" key="1">
    <citation type="submission" date="2023-09" db="EMBL/GenBank/DDBJ databases">
        <title>Multi-omics analysis of a traditional fermented food reveals byproduct-associated fungal strains for waste-to-food upcycling.</title>
        <authorList>
            <consortium name="Lawrence Berkeley National Laboratory"/>
            <person name="Rekdal V.M."/>
            <person name="Villalobos-Escobedo J.M."/>
            <person name="Rodriguez-Valeron N."/>
            <person name="Garcia M.O."/>
            <person name="Vasquez D.P."/>
            <person name="Damayanti I."/>
            <person name="Sorensen P.M."/>
            <person name="Baidoo E.E."/>
            <person name="De Carvalho A.C."/>
            <person name="Riley R."/>
            <person name="Lipzen A."/>
            <person name="He G."/>
            <person name="Yan M."/>
            <person name="Haridas S."/>
            <person name="Daum C."/>
            <person name="Yoshinaga Y."/>
            <person name="Ng V."/>
            <person name="Grigoriev I.V."/>
            <person name="Munk R."/>
            <person name="Nuraida L."/>
            <person name="Wijaya C.H."/>
            <person name="Morales P.-C."/>
            <person name="Keasling J.D."/>
        </authorList>
    </citation>
    <scope>NUCLEOTIDE SEQUENCE [LARGE SCALE GENOMIC DNA]</scope>
    <source>
        <strain evidence="1 2">FGSC 2613</strain>
    </source>
</reference>
<dbReference type="EMBL" id="JAVLET010000002">
    <property type="protein sequence ID" value="KAL0473675.1"/>
    <property type="molecule type" value="Genomic_DNA"/>
</dbReference>
<name>A0ABR3DLY2_NEUIN</name>